<evidence type="ECO:0000256" key="5">
    <source>
        <dbReference type="ARBA" id="ARBA00022840"/>
    </source>
</evidence>
<name>A0A143YNH3_9LACT</name>
<dbReference type="EC" id="2.7.2.1" evidence="6"/>
<feature type="binding site" evidence="6">
    <location>
        <begin position="207"/>
        <end position="211"/>
    </location>
    <ligand>
        <name>ATP</name>
        <dbReference type="ChEBI" id="CHEBI:30616"/>
    </ligand>
</feature>
<comment type="cofactor">
    <cofactor evidence="6">
        <name>Mg(2+)</name>
        <dbReference type="ChEBI" id="CHEBI:18420"/>
    </cofactor>
    <cofactor evidence="6">
        <name>Mn(2+)</name>
        <dbReference type="ChEBI" id="CHEBI:29035"/>
    </cofactor>
    <text evidence="6">Mg(2+). Can also accept Mn(2+).</text>
</comment>
<protein>
    <recommendedName>
        <fullName evidence="6">Acetate kinase</fullName>
        <ecNumber evidence="6">2.7.2.1</ecNumber>
    </recommendedName>
    <alternativeName>
        <fullName evidence="6">Acetokinase</fullName>
    </alternativeName>
</protein>
<gene>
    <name evidence="6" type="primary">ackA</name>
    <name evidence="8" type="ORF">Tpal_1832</name>
</gene>
<feature type="binding site" evidence="6">
    <location>
        <position position="90"/>
    </location>
    <ligand>
        <name>substrate</name>
    </ligand>
</feature>
<dbReference type="RefSeq" id="WP_087033401.1">
    <property type="nucleotide sequence ID" value="NZ_FJNE01000005.1"/>
</dbReference>
<dbReference type="HAMAP" id="MF_00020">
    <property type="entry name" value="Acetate_kinase"/>
    <property type="match status" value="1"/>
</dbReference>
<feature type="site" description="Transition state stabilizer" evidence="6">
    <location>
        <position position="240"/>
    </location>
</feature>
<dbReference type="Proteomes" id="UP000242754">
    <property type="component" value="Unassembled WGS sequence"/>
</dbReference>
<dbReference type="InterPro" id="IPR004372">
    <property type="entry name" value="Ac/propionate_kinase"/>
</dbReference>
<dbReference type="InterPro" id="IPR000890">
    <property type="entry name" value="Aliphatic_acid_kin_short-chain"/>
</dbReference>
<accession>A0A143YNH3</accession>
<dbReference type="GO" id="GO:0008776">
    <property type="term" value="F:acetate kinase activity"/>
    <property type="evidence" value="ECO:0007669"/>
    <property type="project" value="UniProtKB-UniRule"/>
</dbReference>
<comment type="function">
    <text evidence="6">Catalyzes the formation of acetyl phosphate from acetate and ATP. Can also catalyze the reverse reaction.</text>
</comment>
<dbReference type="OrthoDB" id="9802453at2"/>
<proteinExistence type="inferred from homology"/>
<evidence type="ECO:0000313" key="8">
    <source>
        <dbReference type="EMBL" id="CZQ95033.1"/>
    </source>
</evidence>
<keyword evidence="2 6" id="KW-0808">Transferase</keyword>
<evidence type="ECO:0000256" key="1">
    <source>
        <dbReference type="ARBA" id="ARBA00008748"/>
    </source>
</evidence>
<keyword evidence="6" id="KW-0479">Metal-binding</keyword>
<dbReference type="Gene3D" id="3.30.420.40">
    <property type="match status" value="2"/>
</dbReference>
<feature type="binding site" evidence="6">
    <location>
        <position position="384"/>
    </location>
    <ligand>
        <name>Mg(2+)</name>
        <dbReference type="ChEBI" id="CHEBI:18420"/>
    </ligand>
</feature>
<dbReference type="AlphaFoldDB" id="A0A143YNH3"/>
<dbReference type="InterPro" id="IPR043129">
    <property type="entry name" value="ATPase_NBD"/>
</dbReference>
<dbReference type="GO" id="GO:0005524">
    <property type="term" value="F:ATP binding"/>
    <property type="evidence" value="ECO:0007669"/>
    <property type="project" value="UniProtKB-KW"/>
</dbReference>
<organism evidence="8 9">
    <name type="scientific">Trichococcus palustris</name>
    <dbReference type="NCBI Taxonomy" id="140314"/>
    <lineage>
        <taxon>Bacteria</taxon>
        <taxon>Bacillati</taxon>
        <taxon>Bacillota</taxon>
        <taxon>Bacilli</taxon>
        <taxon>Lactobacillales</taxon>
        <taxon>Carnobacteriaceae</taxon>
        <taxon>Trichococcus</taxon>
    </lineage>
</organism>
<evidence type="ECO:0000256" key="3">
    <source>
        <dbReference type="ARBA" id="ARBA00022741"/>
    </source>
</evidence>
<evidence type="ECO:0000256" key="2">
    <source>
        <dbReference type="ARBA" id="ARBA00022679"/>
    </source>
</evidence>
<comment type="catalytic activity">
    <reaction evidence="6">
        <text>acetate + ATP = acetyl phosphate + ADP</text>
        <dbReference type="Rhea" id="RHEA:11352"/>
        <dbReference type="ChEBI" id="CHEBI:22191"/>
        <dbReference type="ChEBI" id="CHEBI:30089"/>
        <dbReference type="ChEBI" id="CHEBI:30616"/>
        <dbReference type="ChEBI" id="CHEBI:456216"/>
        <dbReference type="EC" id="2.7.2.1"/>
    </reaction>
</comment>
<feature type="binding site" evidence="6">
    <location>
        <position position="15"/>
    </location>
    <ligand>
        <name>ATP</name>
        <dbReference type="ChEBI" id="CHEBI:30616"/>
    </ligand>
</feature>
<keyword evidence="5 6" id="KW-0067">ATP-binding</keyword>
<dbReference type="UniPathway" id="UPA00340">
    <property type="reaction ID" value="UER00458"/>
</dbReference>
<dbReference type="PRINTS" id="PR00471">
    <property type="entry name" value="ACETATEKNASE"/>
</dbReference>
<dbReference type="PANTHER" id="PTHR21060">
    <property type="entry name" value="ACETATE KINASE"/>
    <property type="match status" value="1"/>
</dbReference>
<dbReference type="GO" id="GO:0000287">
    <property type="term" value="F:magnesium ion binding"/>
    <property type="evidence" value="ECO:0007669"/>
    <property type="project" value="UniProtKB-UniRule"/>
</dbReference>
<dbReference type="CDD" id="cd24010">
    <property type="entry name" value="ASKHA_NBD_AcK_PK"/>
    <property type="match status" value="1"/>
</dbReference>
<feature type="binding site" evidence="6">
    <location>
        <position position="8"/>
    </location>
    <ligand>
        <name>Mg(2+)</name>
        <dbReference type="ChEBI" id="CHEBI:18420"/>
    </ligand>
</feature>
<keyword evidence="4 6" id="KW-0418">Kinase</keyword>
<feature type="active site" description="Proton donor/acceptor" evidence="6">
    <location>
        <position position="147"/>
    </location>
</feature>
<keyword evidence="6" id="KW-0460">Magnesium</keyword>
<dbReference type="InterPro" id="IPR023865">
    <property type="entry name" value="Aliphatic_acid_kinase_CS"/>
</dbReference>
<dbReference type="PANTHER" id="PTHR21060:SF15">
    <property type="entry name" value="ACETATE KINASE-RELATED"/>
    <property type="match status" value="1"/>
</dbReference>
<feature type="binding site" evidence="6">
    <location>
        <begin position="331"/>
        <end position="335"/>
    </location>
    <ligand>
        <name>ATP</name>
        <dbReference type="ChEBI" id="CHEBI:30616"/>
    </ligand>
</feature>
<evidence type="ECO:0000256" key="6">
    <source>
        <dbReference type="HAMAP-Rule" id="MF_00020"/>
    </source>
</evidence>
<dbReference type="EMBL" id="FJNE01000005">
    <property type="protein sequence ID" value="CZQ95033.1"/>
    <property type="molecule type" value="Genomic_DNA"/>
</dbReference>
<evidence type="ECO:0000256" key="7">
    <source>
        <dbReference type="RuleBase" id="RU003835"/>
    </source>
</evidence>
<comment type="pathway">
    <text evidence="6">Metabolic intermediate biosynthesis; acetyl-CoA biosynthesis; acetyl-CoA from acetate: step 1/2.</text>
</comment>
<keyword evidence="3 6" id="KW-0547">Nucleotide-binding</keyword>
<evidence type="ECO:0000256" key="4">
    <source>
        <dbReference type="ARBA" id="ARBA00022777"/>
    </source>
</evidence>
<dbReference type="GO" id="GO:0006083">
    <property type="term" value="P:acetate metabolic process"/>
    <property type="evidence" value="ECO:0007669"/>
    <property type="project" value="TreeGrafter"/>
</dbReference>
<comment type="subcellular location">
    <subcellularLocation>
        <location evidence="6">Cytoplasm</location>
    </subcellularLocation>
</comment>
<dbReference type="PROSITE" id="PS01076">
    <property type="entry name" value="ACETATE_KINASE_2"/>
    <property type="match status" value="1"/>
</dbReference>
<dbReference type="GO" id="GO:0005737">
    <property type="term" value="C:cytoplasm"/>
    <property type="evidence" value="ECO:0007669"/>
    <property type="project" value="UniProtKB-SubCell"/>
</dbReference>
<evidence type="ECO:0000313" key="9">
    <source>
        <dbReference type="Proteomes" id="UP000242754"/>
    </source>
</evidence>
<comment type="subunit">
    <text evidence="6">Homodimer.</text>
</comment>
<dbReference type="PROSITE" id="PS01075">
    <property type="entry name" value="ACETATE_KINASE_1"/>
    <property type="match status" value="1"/>
</dbReference>
<feature type="binding site" evidence="6">
    <location>
        <begin position="283"/>
        <end position="285"/>
    </location>
    <ligand>
        <name>ATP</name>
        <dbReference type="ChEBI" id="CHEBI:30616"/>
    </ligand>
</feature>
<dbReference type="PIRSF" id="PIRSF000722">
    <property type="entry name" value="Acetate_prop_kin"/>
    <property type="match status" value="1"/>
</dbReference>
<dbReference type="STRING" id="140314.SAMN04488076_10975"/>
<keyword evidence="9" id="KW-1185">Reference proteome</keyword>
<reference evidence="8 9" key="1">
    <citation type="submission" date="2016-02" db="EMBL/GenBank/DDBJ databases">
        <authorList>
            <person name="Wen L."/>
            <person name="He K."/>
            <person name="Yang H."/>
        </authorList>
    </citation>
    <scope>NUCLEOTIDE SEQUENCE [LARGE SCALE GENOMIC DNA]</scope>
    <source>
        <strain evidence="8">Trichococcus palustris</strain>
    </source>
</reference>
<comment type="similarity">
    <text evidence="1 6 7">Belongs to the acetokinase family.</text>
</comment>
<dbReference type="NCBIfam" id="TIGR00016">
    <property type="entry name" value="ackA"/>
    <property type="match status" value="1"/>
</dbReference>
<feature type="site" description="Transition state stabilizer" evidence="6">
    <location>
        <position position="179"/>
    </location>
</feature>
<dbReference type="SUPFAM" id="SSF53067">
    <property type="entry name" value="Actin-like ATPase domain"/>
    <property type="match status" value="2"/>
</dbReference>
<sequence length="399" mass="43546">MSKIIAINAGSSSLKFTLYAMPEKEVVATGIIERIGLNDSIFTIKYGEGQKYNVTEDIANHEIAVQNLLDQLMALNIIESFDEITGVGHRVVAGGEIFKDSALVDDKVLEQIEELAELAPLHNPANATGIRAFKKLLPQITSVAVFDTSFHTTMPKVNYLYSIPMDYYEKYAARKYGAHGTSHRYVSERAAELLGRPIEELKIVTCHIGNGGSITAVQGGKSIDTSMGFTPLAGITMGTRSGDIDASLIAYLMGKLGITDINEFVDILNKKSGLLGLSGVSSDMRDVEAAAEQGNENAQIALDIFYNRIQKYIGQYVAVMNGVDAIVFTAGVGENSAPTRKIIIDGISWFGCEIDDEKNNVRGVERIISTDDSKVKVLLIPTDEEKMIARDVVRFSDKY</sequence>
<dbReference type="Pfam" id="PF00871">
    <property type="entry name" value="Acetate_kinase"/>
    <property type="match status" value="1"/>
</dbReference>
<dbReference type="GO" id="GO:0006085">
    <property type="term" value="P:acetyl-CoA biosynthetic process"/>
    <property type="evidence" value="ECO:0007669"/>
    <property type="project" value="UniProtKB-UniRule"/>
</dbReference>
<keyword evidence="6" id="KW-0963">Cytoplasm</keyword>